<dbReference type="Proteomes" id="UP000202420">
    <property type="component" value="Segment"/>
</dbReference>
<dbReference type="RefSeq" id="YP_001426734.1">
    <property type="nucleotide sequence ID" value="NC_008724.1"/>
</dbReference>
<reference evidence="1 2" key="1">
    <citation type="submission" date="2006-09" db="EMBL/GenBank/DDBJ databases">
        <title>Sequence and annotation of the 288-kb ATCV-1 virus that infects an endosymbiotic Chlorella strain of the heliozoon Acanthocystis turfacea.</title>
        <authorList>
            <person name="Fitzgerald L.A."/>
            <person name="Graves M.V."/>
            <person name="Li X."/>
            <person name="Pfitzner A.J.P."/>
            <person name="Hartigan J."/>
            <person name="Van Etten J.L."/>
        </authorList>
    </citation>
    <scope>NUCLEOTIDE SEQUENCE [LARGE SCALE GENOMIC DNA]</scope>
    <source>
        <strain evidence="1 2">ATCV-1</strain>
    </source>
</reference>
<sequence>MSSTTKHTSAFSKFFAEHHNIVLKRDIPLTGDDATLDTNKDGSTLFSAIRDFFKTHQRVMTKRGIIATLPGDDTFSENGATKHKEDGVLVTETSEKIQDA</sequence>
<gene>
    <name evidence="1" type="primary">Z253R</name>
    <name evidence="1" type="ORF">ATCV1_Z253R</name>
</gene>
<evidence type="ECO:0000313" key="2">
    <source>
        <dbReference type="Proteomes" id="UP000202420"/>
    </source>
</evidence>
<proteinExistence type="predicted"/>
<accession>A7K8L3</accession>
<organism evidence="1 2">
    <name type="scientific">Chlorovirus heliozoae</name>
    <dbReference type="NCBI Taxonomy" id="322019"/>
    <lineage>
        <taxon>Viruses</taxon>
        <taxon>Varidnaviria</taxon>
        <taxon>Bamfordvirae</taxon>
        <taxon>Nucleocytoviricota</taxon>
        <taxon>Megaviricetes</taxon>
        <taxon>Algavirales</taxon>
        <taxon>Phycodnaviridae</taxon>
        <taxon>Chlorovirus</taxon>
    </lineage>
</organism>
<evidence type="ECO:0000313" key="1">
    <source>
        <dbReference type="EMBL" id="ABT16387.1"/>
    </source>
</evidence>
<dbReference type="GeneID" id="5470590"/>
<dbReference type="KEGG" id="vg:5470590"/>
<keyword evidence="2" id="KW-1185">Reference proteome</keyword>
<protein>
    <submittedName>
        <fullName evidence="1">Uncharacterized protein Z253R</fullName>
    </submittedName>
</protein>
<name>A7K8L3_9PHYC</name>
<dbReference type="EMBL" id="EF101928">
    <property type="protein sequence ID" value="ABT16387.1"/>
    <property type="molecule type" value="Genomic_DNA"/>
</dbReference>